<keyword evidence="3" id="KW-1185">Reference proteome</keyword>
<organism evidence="2 3">
    <name type="scientific">Plasmopara halstedii</name>
    <name type="common">Downy mildew of sunflower</name>
    <dbReference type="NCBI Taxonomy" id="4781"/>
    <lineage>
        <taxon>Eukaryota</taxon>
        <taxon>Sar</taxon>
        <taxon>Stramenopiles</taxon>
        <taxon>Oomycota</taxon>
        <taxon>Peronosporomycetes</taxon>
        <taxon>Peronosporales</taxon>
        <taxon>Peronosporaceae</taxon>
        <taxon>Plasmopara</taxon>
    </lineage>
</organism>
<dbReference type="GeneID" id="36408497"/>
<dbReference type="RefSeq" id="XP_024579599.1">
    <property type="nucleotide sequence ID" value="XM_024729198.1"/>
</dbReference>
<sequence>MIVHKERLVANYHRSEYLEAWVPLKENANSEETTCGSHSCTKYGDPKRVSETLTRQKNLRAGRGSRNTTMALLMARERKESGLTDGSMIKVFPDIDKFYFLV</sequence>
<dbReference type="AlphaFoldDB" id="A0A0P1AQ93"/>
<proteinExistence type="predicted"/>
<reference evidence="3" key="1">
    <citation type="submission" date="2014-09" db="EMBL/GenBank/DDBJ databases">
        <authorList>
            <person name="Sharma Rahul"/>
            <person name="Thines Marco"/>
        </authorList>
    </citation>
    <scope>NUCLEOTIDE SEQUENCE [LARGE SCALE GENOMIC DNA]</scope>
</reference>
<dbReference type="Proteomes" id="UP000054928">
    <property type="component" value="Unassembled WGS sequence"/>
</dbReference>
<name>A0A0P1AQ93_PLAHL</name>
<protein>
    <submittedName>
        <fullName evidence="2">Uncharacterized protein</fullName>
    </submittedName>
</protein>
<accession>A0A0P1AQ93</accession>
<feature type="region of interest" description="Disordered" evidence="1">
    <location>
        <begin position="28"/>
        <end position="49"/>
    </location>
</feature>
<evidence type="ECO:0000313" key="2">
    <source>
        <dbReference type="EMBL" id="CEG43230.1"/>
    </source>
</evidence>
<evidence type="ECO:0000256" key="1">
    <source>
        <dbReference type="SAM" id="MobiDB-lite"/>
    </source>
</evidence>
<evidence type="ECO:0000313" key="3">
    <source>
        <dbReference type="Proteomes" id="UP000054928"/>
    </source>
</evidence>
<feature type="compositionally biased region" description="Polar residues" evidence="1">
    <location>
        <begin position="30"/>
        <end position="40"/>
    </location>
</feature>
<dbReference type="EMBL" id="CCYD01000653">
    <property type="protein sequence ID" value="CEG43230.1"/>
    <property type="molecule type" value="Genomic_DNA"/>
</dbReference>